<comment type="caution">
    <text evidence="1">The sequence shown here is derived from an EMBL/GenBank/DDBJ whole genome shotgun (WGS) entry which is preliminary data.</text>
</comment>
<evidence type="ECO:0000313" key="1">
    <source>
        <dbReference type="EMBL" id="KAF3486052.1"/>
    </source>
</evidence>
<sequence>MSVGFLSHGVGRTLCFSLFPFSRLYSFWLWRRTSDGGRPTLSSGGGGLFNTVYRQLLSLAPLLGYDSEEGRDGCGFKVASGGLGGFG</sequence>
<protein>
    <submittedName>
        <fullName evidence="1">Uncharacterized protein</fullName>
    </submittedName>
</protein>
<name>A0A8S9MXC1_BRACR</name>
<gene>
    <name evidence="1" type="ORF">F2Q69_00056824</name>
</gene>
<organism evidence="1 2">
    <name type="scientific">Brassica cretica</name>
    <name type="common">Mustard</name>
    <dbReference type="NCBI Taxonomy" id="69181"/>
    <lineage>
        <taxon>Eukaryota</taxon>
        <taxon>Viridiplantae</taxon>
        <taxon>Streptophyta</taxon>
        <taxon>Embryophyta</taxon>
        <taxon>Tracheophyta</taxon>
        <taxon>Spermatophyta</taxon>
        <taxon>Magnoliopsida</taxon>
        <taxon>eudicotyledons</taxon>
        <taxon>Gunneridae</taxon>
        <taxon>Pentapetalae</taxon>
        <taxon>rosids</taxon>
        <taxon>malvids</taxon>
        <taxon>Brassicales</taxon>
        <taxon>Brassicaceae</taxon>
        <taxon>Brassiceae</taxon>
        <taxon>Brassica</taxon>
    </lineage>
</organism>
<dbReference type="AlphaFoldDB" id="A0A8S9MXC1"/>
<reference evidence="1" key="1">
    <citation type="submission" date="2019-12" db="EMBL/GenBank/DDBJ databases">
        <title>Genome sequencing and annotation of Brassica cretica.</title>
        <authorList>
            <person name="Studholme D.J."/>
            <person name="Sarris P."/>
        </authorList>
    </citation>
    <scope>NUCLEOTIDE SEQUENCE</scope>
    <source>
        <strain evidence="1">PFS-109/04</strain>
        <tissue evidence="1">Leaf</tissue>
    </source>
</reference>
<proteinExistence type="predicted"/>
<evidence type="ECO:0000313" key="2">
    <source>
        <dbReference type="Proteomes" id="UP000712600"/>
    </source>
</evidence>
<dbReference type="EMBL" id="QGKX02002183">
    <property type="protein sequence ID" value="KAF3486052.1"/>
    <property type="molecule type" value="Genomic_DNA"/>
</dbReference>
<dbReference type="Proteomes" id="UP000712600">
    <property type="component" value="Unassembled WGS sequence"/>
</dbReference>
<accession>A0A8S9MXC1</accession>